<reference evidence="1" key="1">
    <citation type="journal article" date="2021" name="Proc. Natl. Acad. Sci. U.S.A.">
        <title>A Catalog of Tens of Thousands of Viruses from Human Metagenomes Reveals Hidden Associations with Chronic Diseases.</title>
        <authorList>
            <person name="Tisza M.J."/>
            <person name="Buck C.B."/>
        </authorList>
    </citation>
    <scope>NUCLEOTIDE SEQUENCE</scope>
    <source>
        <strain evidence="1">Ctp7F23</strain>
    </source>
</reference>
<proteinExistence type="predicted"/>
<evidence type="ECO:0000313" key="1">
    <source>
        <dbReference type="EMBL" id="DAF90814.1"/>
    </source>
</evidence>
<protein>
    <submittedName>
        <fullName evidence="1">Uncharacterized protein</fullName>
    </submittedName>
</protein>
<accession>A0A8S5U8U4</accession>
<name>A0A8S5U8U4_9CAUD</name>
<organism evidence="1">
    <name type="scientific">Myoviridae sp. ctp7F23</name>
    <dbReference type="NCBI Taxonomy" id="2825174"/>
    <lineage>
        <taxon>Viruses</taxon>
        <taxon>Duplodnaviria</taxon>
        <taxon>Heunggongvirae</taxon>
        <taxon>Uroviricota</taxon>
        <taxon>Caudoviricetes</taxon>
    </lineage>
</organism>
<dbReference type="EMBL" id="BK016037">
    <property type="protein sequence ID" value="DAF90814.1"/>
    <property type="molecule type" value="Genomic_DNA"/>
</dbReference>
<sequence>MEKANVVTSALMDSILDNYIQIVTKRMEKAEKKAEELTVEEMYELNDDVRMLGHIRKLQSELSV</sequence>